<accession>A0A7J7YEN3</accession>
<reference evidence="2 3" key="1">
    <citation type="journal article" date="2020" name="Nature">
        <title>Six reference-quality genomes reveal evolution of bat adaptations.</title>
        <authorList>
            <person name="Jebb D."/>
            <person name="Huang Z."/>
            <person name="Pippel M."/>
            <person name="Hughes G.M."/>
            <person name="Lavrichenko K."/>
            <person name="Devanna P."/>
            <person name="Winkler S."/>
            <person name="Jermiin L.S."/>
            <person name="Skirmuntt E.C."/>
            <person name="Katzourakis A."/>
            <person name="Burkitt-Gray L."/>
            <person name="Ray D.A."/>
            <person name="Sullivan K.A.M."/>
            <person name="Roscito J.G."/>
            <person name="Kirilenko B.M."/>
            <person name="Davalos L.M."/>
            <person name="Corthals A.P."/>
            <person name="Power M.L."/>
            <person name="Jones G."/>
            <person name="Ransome R.D."/>
            <person name="Dechmann D.K.N."/>
            <person name="Locatelli A.G."/>
            <person name="Puechmaille S.J."/>
            <person name="Fedrigo O."/>
            <person name="Jarvis E.D."/>
            <person name="Hiller M."/>
            <person name="Vernes S.C."/>
            <person name="Myers E.W."/>
            <person name="Teeling E.C."/>
        </authorList>
    </citation>
    <scope>NUCLEOTIDE SEQUENCE [LARGE SCALE GENOMIC DNA]</scope>
    <source>
        <strain evidence="2">MMyoMyo1</strain>
        <tissue evidence="2">Flight muscle</tissue>
    </source>
</reference>
<dbReference type="EMBL" id="JABWUV010000004">
    <property type="protein sequence ID" value="KAF6360086.1"/>
    <property type="molecule type" value="Genomic_DNA"/>
</dbReference>
<sequence length="120" mass="13143">MRPIMGLFLSPSCIPRSLGAGSPPVTKKTVTKVGQPRTESTALESHAIRPHVPLCKKESKNKFKSLDFELQESNQLALAGWLTWLEHCPMHQKVEGSIPSQGRCLACRFDFLVGVGIGSD</sequence>
<dbReference type="Proteomes" id="UP000527355">
    <property type="component" value="Unassembled WGS sequence"/>
</dbReference>
<protein>
    <submittedName>
        <fullName evidence="2">Uncharacterized protein</fullName>
    </submittedName>
</protein>
<proteinExistence type="predicted"/>
<organism evidence="2 3">
    <name type="scientific">Myotis myotis</name>
    <name type="common">Greater mouse-eared bat</name>
    <name type="synonym">Vespertilio myotis</name>
    <dbReference type="NCBI Taxonomy" id="51298"/>
    <lineage>
        <taxon>Eukaryota</taxon>
        <taxon>Metazoa</taxon>
        <taxon>Chordata</taxon>
        <taxon>Craniata</taxon>
        <taxon>Vertebrata</taxon>
        <taxon>Euteleostomi</taxon>
        <taxon>Mammalia</taxon>
        <taxon>Eutheria</taxon>
        <taxon>Laurasiatheria</taxon>
        <taxon>Chiroptera</taxon>
        <taxon>Yangochiroptera</taxon>
        <taxon>Vespertilionidae</taxon>
        <taxon>Myotis</taxon>
    </lineage>
</organism>
<name>A0A7J7YEN3_MYOMY</name>
<feature type="region of interest" description="Disordered" evidence="1">
    <location>
        <begin position="19"/>
        <end position="40"/>
    </location>
</feature>
<gene>
    <name evidence="2" type="ORF">mMyoMyo1_011044</name>
</gene>
<evidence type="ECO:0000256" key="1">
    <source>
        <dbReference type="SAM" id="MobiDB-lite"/>
    </source>
</evidence>
<evidence type="ECO:0000313" key="2">
    <source>
        <dbReference type="EMBL" id="KAF6360086.1"/>
    </source>
</evidence>
<keyword evidence="3" id="KW-1185">Reference proteome</keyword>
<evidence type="ECO:0000313" key="3">
    <source>
        <dbReference type="Proteomes" id="UP000527355"/>
    </source>
</evidence>
<dbReference type="AlphaFoldDB" id="A0A7J7YEN3"/>
<comment type="caution">
    <text evidence="2">The sequence shown here is derived from an EMBL/GenBank/DDBJ whole genome shotgun (WGS) entry which is preliminary data.</text>
</comment>